<proteinExistence type="predicted"/>
<dbReference type="PROSITE" id="PS50932">
    <property type="entry name" value="HTH_LACI_2"/>
    <property type="match status" value="1"/>
</dbReference>
<dbReference type="GO" id="GO:0000976">
    <property type="term" value="F:transcription cis-regulatory region binding"/>
    <property type="evidence" value="ECO:0007669"/>
    <property type="project" value="TreeGrafter"/>
</dbReference>
<dbReference type="Proteomes" id="UP000332515">
    <property type="component" value="Unassembled WGS sequence"/>
</dbReference>
<feature type="region of interest" description="Disordered" evidence="4">
    <location>
        <begin position="1"/>
        <end position="25"/>
    </location>
</feature>
<keyword evidence="3" id="KW-0804">Transcription</keyword>
<dbReference type="PROSITE" id="PS00356">
    <property type="entry name" value="HTH_LACI_1"/>
    <property type="match status" value="1"/>
</dbReference>
<dbReference type="Pfam" id="PF13377">
    <property type="entry name" value="Peripla_BP_3"/>
    <property type="match status" value="1"/>
</dbReference>
<dbReference type="PANTHER" id="PTHR30146:SF138">
    <property type="entry name" value="TRANSCRIPTIONAL REGULATORY PROTEIN"/>
    <property type="match status" value="1"/>
</dbReference>
<dbReference type="SUPFAM" id="SSF53822">
    <property type="entry name" value="Periplasmic binding protein-like I"/>
    <property type="match status" value="1"/>
</dbReference>
<feature type="domain" description="HTH lacI-type" evidence="5">
    <location>
        <begin position="21"/>
        <end position="75"/>
    </location>
</feature>
<evidence type="ECO:0000313" key="7">
    <source>
        <dbReference type="Proteomes" id="UP000332515"/>
    </source>
</evidence>
<dbReference type="Gene3D" id="3.40.50.2300">
    <property type="match status" value="2"/>
</dbReference>
<dbReference type="InterPro" id="IPR046335">
    <property type="entry name" value="LacI/GalR-like_sensor"/>
</dbReference>
<dbReference type="CDD" id="cd06267">
    <property type="entry name" value="PBP1_LacI_sugar_binding-like"/>
    <property type="match status" value="1"/>
</dbReference>
<protein>
    <submittedName>
        <fullName evidence="6">LacI family transcriptional regulator</fullName>
    </submittedName>
</protein>
<keyword evidence="2" id="KW-0238">DNA-binding</keyword>
<dbReference type="SMART" id="SM00354">
    <property type="entry name" value="HTH_LACI"/>
    <property type="match status" value="1"/>
</dbReference>
<dbReference type="AlphaFoldDB" id="A0A6A7Y5S7"/>
<evidence type="ECO:0000256" key="4">
    <source>
        <dbReference type="SAM" id="MobiDB-lite"/>
    </source>
</evidence>
<keyword evidence="1" id="KW-0805">Transcription regulation</keyword>
<evidence type="ECO:0000256" key="1">
    <source>
        <dbReference type="ARBA" id="ARBA00023015"/>
    </source>
</evidence>
<evidence type="ECO:0000313" key="6">
    <source>
        <dbReference type="EMBL" id="MQT13441.1"/>
    </source>
</evidence>
<gene>
    <name evidence="6" type="ORF">F0357_12475</name>
</gene>
<reference evidence="6 7" key="1">
    <citation type="submission" date="2019-09" db="EMBL/GenBank/DDBJ databases">
        <title>Segnochrobactrum spirostomi gen. nov., sp. nov., isolated from the ciliate Spirostomum cf. yagiui and description of a novel family, Segnochrobactraceae fam. nov. within the order Rhizobiales of the class Alphaproteobacteria.</title>
        <authorList>
            <person name="Akter S."/>
            <person name="Shazib S.U.A."/>
            <person name="Shin M.K."/>
        </authorList>
    </citation>
    <scope>NUCLEOTIDE SEQUENCE [LARGE SCALE GENOMIC DNA]</scope>
    <source>
        <strain evidence="6 7">Sp-1</strain>
    </source>
</reference>
<evidence type="ECO:0000259" key="5">
    <source>
        <dbReference type="PROSITE" id="PS50932"/>
    </source>
</evidence>
<dbReference type="RefSeq" id="WP_153482004.1">
    <property type="nucleotide sequence ID" value="NZ_VWNA01000001.1"/>
</dbReference>
<dbReference type="InterPro" id="IPR028082">
    <property type="entry name" value="Peripla_BP_I"/>
</dbReference>
<dbReference type="Pfam" id="PF00356">
    <property type="entry name" value="LacI"/>
    <property type="match status" value="1"/>
</dbReference>
<sequence length="374" mass="39233">MSRTPAPPETEEPAPKGRGPVSMREVAARAGVSTATVSNVLSGRKAVDPVLAERVRAAAAALDYRIDRAASQLRSGKARVVAVLVPSLENPFFTSIVAGLERAANRESYDIIVASANDDAAIEAARLAALLSWRPSGVIVIPSTDAFPGRRTIEAAGVPYVVVDRVAADDWADAVMVDNAGAARLAADHLLGLGHARVLVAASSLALANIRERCDGIAAAFAGFSRSGLDAPEVIEVGLTFDTVAERLEAWLAARGRPSAIIALTNFATLGVLAALSRLAIRVPDDVSLVGFDDYAWMRAAAPSITAVRQPVDRMAEEAWRRLVGRLAGEAGPPLRLRLPCSLEVRASTRAIAPVADGRAARHTREVIDAATPG</sequence>
<dbReference type="InterPro" id="IPR000843">
    <property type="entry name" value="HTH_LacI"/>
</dbReference>
<dbReference type="InterPro" id="IPR010982">
    <property type="entry name" value="Lambda_DNA-bd_dom_sf"/>
</dbReference>
<dbReference type="CDD" id="cd01392">
    <property type="entry name" value="HTH_LacI"/>
    <property type="match status" value="1"/>
</dbReference>
<dbReference type="EMBL" id="VWNA01000001">
    <property type="protein sequence ID" value="MQT13441.1"/>
    <property type="molecule type" value="Genomic_DNA"/>
</dbReference>
<organism evidence="6 7">
    <name type="scientific">Segnochrobactrum spirostomi</name>
    <dbReference type="NCBI Taxonomy" id="2608987"/>
    <lineage>
        <taxon>Bacteria</taxon>
        <taxon>Pseudomonadati</taxon>
        <taxon>Pseudomonadota</taxon>
        <taxon>Alphaproteobacteria</taxon>
        <taxon>Hyphomicrobiales</taxon>
        <taxon>Segnochrobactraceae</taxon>
        <taxon>Segnochrobactrum</taxon>
    </lineage>
</organism>
<name>A0A6A7Y5S7_9HYPH</name>
<dbReference type="PANTHER" id="PTHR30146">
    <property type="entry name" value="LACI-RELATED TRANSCRIPTIONAL REPRESSOR"/>
    <property type="match status" value="1"/>
</dbReference>
<dbReference type="Gene3D" id="1.10.260.40">
    <property type="entry name" value="lambda repressor-like DNA-binding domains"/>
    <property type="match status" value="1"/>
</dbReference>
<comment type="caution">
    <text evidence="6">The sequence shown here is derived from an EMBL/GenBank/DDBJ whole genome shotgun (WGS) entry which is preliminary data.</text>
</comment>
<keyword evidence="7" id="KW-1185">Reference proteome</keyword>
<dbReference type="SUPFAM" id="SSF47413">
    <property type="entry name" value="lambda repressor-like DNA-binding domains"/>
    <property type="match status" value="1"/>
</dbReference>
<dbReference type="GO" id="GO:0003700">
    <property type="term" value="F:DNA-binding transcription factor activity"/>
    <property type="evidence" value="ECO:0007669"/>
    <property type="project" value="TreeGrafter"/>
</dbReference>
<accession>A0A6A7Y5S7</accession>
<evidence type="ECO:0000256" key="2">
    <source>
        <dbReference type="ARBA" id="ARBA00023125"/>
    </source>
</evidence>
<evidence type="ECO:0000256" key="3">
    <source>
        <dbReference type="ARBA" id="ARBA00023163"/>
    </source>
</evidence>